<dbReference type="GeneID" id="81598649"/>
<evidence type="ECO:0000256" key="1">
    <source>
        <dbReference type="SAM" id="MobiDB-lite"/>
    </source>
</evidence>
<dbReference type="InterPro" id="IPR022198">
    <property type="entry name" value="DUF3723"/>
</dbReference>
<dbReference type="Proteomes" id="UP001213681">
    <property type="component" value="Unassembled WGS sequence"/>
</dbReference>
<dbReference type="EMBL" id="JAPVEA010000005">
    <property type="protein sequence ID" value="KAJ5454068.1"/>
    <property type="molecule type" value="Genomic_DNA"/>
</dbReference>
<comment type="caution">
    <text evidence="2">The sequence shown here is derived from an EMBL/GenBank/DDBJ whole genome shotgun (WGS) entry which is preliminary data.</text>
</comment>
<accession>A0AAD6C7E9</accession>
<dbReference type="RefSeq" id="XP_056767024.1">
    <property type="nucleotide sequence ID" value="XM_056908406.1"/>
</dbReference>
<keyword evidence="3" id="KW-1185">Reference proteome</keyword>
<feature type="compositionally biased region" description="Basic and acidic residues" evidence="1">
    <location>
        <begin position="728"/>
        <end position="737"/>
    </location>
</feature>
<evidence type="ECO:0000313" key="2">
    <source>
        <dbReference type="EMBL" id="KAJ5454068.1"/>
    </source>
</evidence>
<dbReference type="AlphaFoldDB" id="A0AAD6C7E9"/>
<feature type="compositionally biased region" description="Low complexity" evidence="1">
    <location>
        <begin position="751"/>
        <end position="763"/>
    </location>
</feature>
<evidence type="ECO:0000313" key="3">
    <source>
        <dbReference type="Proteomes" id="UP001213681"/>
    </source>
</evidence>
<organism evidence="2 3">
    <name type="scientific">Penicillium daleae</name>
    <dbReference type="NCBI Taxonomy" id="63821"/>
    <lineage>
        <taxon>Eukaryota</taxon>
        <taxon>Fungi</taxon>
        <taxon>Dikarya</taxon>
        <taxon>Ascomycota</taxon>
        <taxon>Pezizomycotina</taxon>
        <taxon>Eurotiomycetes</taxon>
        <taxon>Eurotiomycetidae</taxon>
        <taxon>Eurotiales</taxon>
        <taxon>Aspergillaceae</taxon>
        <taxon>Penicillium</taxon>
    </lineage>
</organism>
<feature type="compositionally biased region" description="Basic and acidic residues" evidence="1">
    <location>
        <begin position="79"/>
        <end position="89"/>
    </location>
</feature>
<reference evidence="2" key="2">
    <citation type="journal article" date="2023" name="IMA Fungus">
        <title>Comparative genomic study of the Penicillium genus elucidates a diverse pangenome and 15 lateral gene transfer events.</title>
        <authorList>
            <person name="Petersen C."/>
            <person name="Sorensen T."/>
            <person name="Nielsen M.R."/>
            <person name="Sondergaard T.E."/>
            <person name="Sorensen J.L."/>
            <person name="Fitzpatrick D.A."/>
            <person name="Frisvad J.C."/>
            <person name="Nielsen K.L."/>
        </authorList>
    </citation>
    <scope>NUCLEOTIDE SEQUENCE</scope>
    <source>
        <strain evidence="2">IBT 16125</strain>
    </source>
</reference>
<sequence length="907" mass="103875">MSDSCWGKANIPDTIEVIVKYKWPSAHQNFWNNGIAMNWLSGTRLWLRARYAPPRENMGIDLLKRVLPDTKKSRYVPMPHEDSEREGRDQNTLSNPVPQTAEVLRCIRCHGRRSRAYHREHRQNPVLYPAAGICSRMRTKCAEVQAQTDGPLVVYELPATWSPLTSRRSTGAKLECLEGPGGTDVNNLEESCFKCVALVQLSDLSIECDASRLIDDQQNVVRLKRTLRSQGCYRLSNAFHVPVVIDVADWDARRVWLQPSTLGPARSLRLRQLRKSPDYTLLALDQESLITAARARFRELGEENPWWIVDVYVTASGHPESLDEELIRTLRENFHKERFPSDGRIYQSIRVYQGATGGRQNPIAENFWWAVLRSEPGSRKADYLRALPQPLADAFNALLPVKGLWADMSIGVLHKLRAMRCSEPVICYLEYIRRVFYNMSRAPGVSEWDLSFLRRKQNRLFRYIDCQRERDAIWHRIEQIQLPIPTLKTFFQDILFLDVGQSVMRQLCRSPLTGARSIDEALEEQFIVDSGGSTSDLPRIPGGRFQFGLWDLWRFRLQFAFEMTTQKDHHRRVPRKMEDIERAQEFGLHEIHPTEMAPSLRLLFFGLARSYGIHPPVSDDLETATLEIPLPVPSDFPPEQDKDIDLERRCGKPFTDSIEADRYALSFESISRPTAATRVSAVLVRQSVFCAFFGYLLPQETSSQDASRSGQVYDGGVTAGSESFDQGPDSREIEHPSPVRAPRRTPADFDPLQPSSNPNLVSPVSHSEQSYSVQITHFRFEIAIFRTERVILLPNNRDGLNAFFEQLNEYEFHFYFSPDEEGHLSRQEYRTIPYMECYPLYINFPFSTLRAVYCQGCPIHPVHSPGHIMAGQTNSREELADIVRTLVQTAIDLVLNARAGAFAYTGF</sequence>
<name>A0AAD6C7E9_9EURO</name>
<proteinExistence type="predicted"/>
<feature type="region of interest" description="Disordered" evidence="1">
    <location>
        <begin position="73"/>
        <end position="95"/>
    </location>
</feature>
<gene>
    <name evidence="2" type="ORF">N7458_005024</name>
</gene>
<reference evidence="2" key="1">
    <citation type="submission" date="2022-12" db="EMBL/GenBank/DDBJ databases">
        <authorList>
            <person name="Petersen C."/>
        </authorList>
    </citation>
    <scope>NUCLEOTIDE SEQUENCE</scope>
    <source>
        <strain evidence="2">IBT 16125</strain>
    </source>
</reference>
<feature type="region of interest" description="Disordered" evidence="1">
    <location>
        <begin position="704"/>
        <end position="763"/>
    </location>
</feature>
<protein>
    <submittedName>
        <fullName evidence="2">Uncharacterized protein</fullName>
    </submittedName>
</protein>
<dbReference type="Pfam" id="PF12520">
    <property type="entry name" value="DUF3723"/>
    <property type="match status" value="2"/>
</dbReference>